<comment type="caution">
    <text evidence="1">The sequence shown here is derived from an EMBL/GenBank/DDBJ whole genome shotgun (WGS) entry which is preliminary data.</text>
</comment>
<name>A0ACC0XC65_9ROSI</name>
<proteinExistence type="predicted"/>
<protein>
    <submittedName>
        <fullName evidence="1">Uncharacterized protein</fullName>
    </submittedName>
</protein>
<reference evidence="2" key="1">
    <citation type="journal article" date="2023" name="G3 (Bethesda)">
        <title>Genome assembly and association tests identify interacting loci associated with vigor, precocity, and sex in interspecific pistachio rootstocks.</title>
        <authorList>
            <person name="Palmer W."/>
            <person name="Jacygrad E."/>
            <person name="Sagayaradj S."/>
            <person name="Cavanaugh K."/>
            <person name="Han R."/>
            <person name="Bertier L."/>
            <person name="Beede B."/>
            <person name="Kafkas S."/>
            <person name="Golino D."/>
            <person name="Preece J."/>
            <person name="Michelmore R."/>
        </authorList>
    </citation>
    <scope>NUCLEOTIDE SEQUENCE [LARGE SCALE GENOMIC DNA]</scope>
</reference>
<evidence type="ECO:0000313" key="1">
    <source>
        <dbReference type="EMBL" id="KAJ0014845.1"/>
    </source>
</evidence>
<gene>
    <name evidence="1" type="ORF">Pint_20366</name>
</gene>
<dbReference type="EMBL" id="CM047748">
    <property type="protein sequence ID" value="KAJ0014845.1"/>
    <property type="molecule type" value="Genomic_DNA"/>
</dbReference>
<evidence type="ECO:0000313" key="2">
    <source>
        <dbReference type="Proteomes" id="UP001163603"/>
    </source>
</evidence>
<organism evidence="1 2">
    <name type="scientific">Pistacia integerrima</name>
    <dbReference type="NCBI Taxonomy" id="434235"/>
    <lineage>
        <taxon>Eukaryota</taxon>
        <taxon>Viridiplantae</taxon>
        <taxon>Streptophyta</taxon>
        <taxon>Embryophyta</taxon>
        <taxon>Tracheophyta</taxon>
        <taxon>Spermatophyta</taxon>
        <taxon>Magnoliopsida</taxon>
        <taxon>eudicotyledons</taxon>
        <taxon>Gunneridae</taxon>
        <taxon>Pentapetalae</taxon>
        <taxon>rosids</taxon>
        <taxon>malvids</taxon>
        <taxon>Sapindales</taxon>
        <taxon>Anacardiaceae</taxon>
        <taxon>Pistacia</taxon>
    </lineage>
</organism>
<sequence length="355" mass="40227">MAIEELILHMNEGVGETSYASNSLLQRTVISMIWVAQQAPTLSSWYQRSWIALKLPSEKSNHKLPSFQVFLNDLPGSDFNTVFRSLPSFCKKLEEEKGSKFKPCFIAGVPGSFYGRLFHNKSLHFVHSSYALMWLSEAPKAMGSKPELINKGNICVAKTSPPTVFKAYNQQFNRDFSMFLKSRAEELVPGGRMVLTTMASFSSDDPLSHLGICRIKAQRHGLRGVYYLGCPHLRTLGLIEEEKLDAFNLSYYAPTKEEVKKVIEEEGSFKLQRLETFAMDWDTYIRKANGSLDKQARAAVMATGIRAVGEPILSSQFGEAIMDDLFRRFKDDVVDYMETYKCKYINLVISLTKKS</sequence>
<accession>A0ACC0XC65</accession>
<keyword evidence="2" id="KW-1185">Reference proteome</keyword>
<dbReference type="Proteomes" id="UP001163603">
    <property type="component" value="Chromosome 13"/>
</dbReference>